<organism evidence="2">
    <name type="scientific">Mimivirus LCMiAC02</name>
    <dbReference type="NCBI Taxonomy" id="2506609"/>
    <lineage>
        <taxon>Viruses</taxon>
        <taxon>Varidnaviria</taxon>
        <taxon>Bamfordvirae</taxon>
        <taxon>Nucleocytoviricota</taxon>
        <taxon>Megaviricetes</taxon>
        <taxon>Imitervirales</taxon>
        <taxon>Mimiviridae</taxon>
        <taxon>Klosneuvirinae</taxon>
    </lineage>
</organism>
<sequence length="182" mass="21793">MSNNNDCYKYKIKWWNIFIPSLTEYKKLCESSDKTYMFIIVMLRTILYCLLFYIFYNTVLHKWSRSKLTYVGLAMLSAIIVANIFSLILVFFKQQLIPKKQIIHQKDIHFPIKIPKPIFKTRAELKLEAILREEANARFELLLGAIQKSRLNIKRNKENEYEMKRVLFNHLFYDNPNVISSI</sequence>
<reference evidence="2" key="1">
    <citation type="journal article" date="2019" name="MBio">
        <title>Virus Genomes from Deep Sea Sediments Expand the Ocean Megavirome and Support Independent Origins of Viral Gigantism.</title>
        <authorList>
            <person name="Backstrom D."/>
            <person name="Yutin N."/>
            <person name="Jorgensen S.L."/>
            <person name="Dharamshi J."/>
            <person name="Homa F."/>
            <person name="Zaremba-Niedwiedzka K."/>
            <person name="Spang A."/>
            <person name="Wolf Y.I."/>
            <person name="Koonin E.V."/>
            <person name="Ettema T.J."/>
        </authorList>
    </citation>
    <scope>NUCLEOTIDE SEQUENCE</scope>
</reference>
<evidence type="ECO:0008006" key="3">
    <source>
        <dbReference type="Google" id="ProtNLM"/>
    </source>
</evidence>
<protein>
    <recommendedName>
        <fullName evidence="3">Transmembrane protein</fullName>
    </recommendedName>
</protein>
<feature type="transmembrane region" description="Helical" evidence="1">
    <location>
        <begin position="36"/>
        <end position="56"/>
    </location>
</feature>
<keyword evidence="1" id="KW-0812">Transmembrane</keyword>
<evidence type="ECO:0000256" key="1">
    <source>
        <dbReference type="SAM" id="Phobius"/>
    </source>
</evidence>
<evidence type="ECO:0000313" key="2">
    <source>
        <dbReference type="EMBL" id="QBK88985.1"/>
    </source>
</evidence>
<dbReference type="EMBL" id="MK500406">
    <property type="protein sequence ID" value="QBK88985.1"/>
    <property type="molecule type" value="Genomic_DNA"/>
</dbReference>
<gene>
    <name evidence="2" type="ORF">LCMiAC02_00780</name>
</gene>
<keyword evidence="1" id="KW-1133">Transmembrane helix</keyword>
<keyword evidence="1" id="KW-0472">Membrane</keyword>
<accession>A0A481Z1Q2</accession>
<proteinExistence type="predicted"/>
<feature type="transmembrane region" description="Helical" evidence="1">
    <location>
        <begin position="68"/>
        <end position="92"/>
    </location>
</feature>
<name>A0A481Z1Q2_9VIRU</name>